<protein>
    <submittedName>
        <fullName evidence="3">Aminoacyl-histidine dipeptidase</fullName>
    </submittedName>
</protein>
<evidence type="ECO:0000256" key="1">
    <source>
        <dbReference type="ARBA" id="ARBA00022801"/>
    </source>
</evidence>
<comment type="caution">
    <text evidence="3">The sequence shown here is derived from an EMBL/GenBank/DDBJ whole genome shotgun (WGS) entry which is preliminary data.</text>
</comment>
<dbReference type="Proteomes" id="UP000619838">
    <property type="component" value="Unassembled WGS sequence"/>
</dbReference>
<dbReference type="EMBL" id="JADGII010000014">
    <property type="protein sequence ID" value="MBF0637220.1"/>
    <property type="molecule type" value="Genomic_DNA"/>
</dbReference>
<dbReference type="RefSeq" id="WP_175187622.1">
    <property type="nucleotide sequence ID" value="NZ_JABVZQ010000013.1"/>
</dbReference>
<dbReference type="Pfam" id="PF07687">
    <property type="entry name" value="M20_dimer"/>
    <property type="match status" value="1"/>
</dbReference>
<evidence type="ECO:0000259" key="2">
    <source>
        <dbReference type="Pfam" id="PF07687"/>
    </source>
</evidence>
<sequence length="493" mass="53209">MNVPLSYLEPQPLWKHFYRLTQIPRPSGHEEHIRSFMSGFGTSLGLHTSVDDAGNVLIRKPATPGMEHCKGVILQAHLDMVPEKESDSPHDFRHDPLTPFVDGEWVRARGTTLGADNGIGVAAIMSILESSSLPHGPLEALLTSNEENGMSGAFGLRSDLLQGDILLNLDSEDEGELFTGCAGGLEGTVTFTCGQQKPPADYRGYDIRIRGLKGGHSGMDIHLGRGNANKIMNRLLFEAYLRHGILLGSLDGGGLRNAIARESTARIAIPSRSERDVLATLERHAGIIRKELSTTDPGMEIEAEPAPLPDSIMDDGSLQKLLRITAAFPDGVMRMSHEMPGLVETSNNLASMRAEGGRATIACLLRSSVDSARDDLQRMIESIAGLAGAEAVFDGAYPGWKPDPESEVLQLMQHVYEHTFGHSPQVRAVHAGLECGIIGAACPGLDMISFGPTIRSPHSPDERVQIASVSRFMDLLTATLAEVPAHHTSEKHA</sequence>
<evidence type="ECO:0000313" key="4">
    <source>
        <dbReference type="Proteomes" id="UP000619838"/>
    </source>
</evidence>
<accession>A0ABR9XTB8</accession>
<dbReference type="CDD" id="cd03890">
    <property type="entry name" value="M20_pepD"/>
    <property type="match status" value="1"/>
</dbReference>
<dbReference type="PIRSF" id="PIRSF016599">
    <property type="entry name" value="Xaa-His_dipept"/>
    <property type="match status" value="1"/>
</dbReference>
<organism evidence="3 4">
    <name type="scientific">Prosthecochloris ethylica</name>
    <dbReference type="NCBI Taxonomy" id="2743976"/>
    <lineage>
        <taxon>Bacteria</taxon>
        <taxon>Pseudomonadati</taxon>
        <taxon>Chlorobiota</taxon>
        <taxon>Chlorobiia</taxon>
        <taxon>Chlorobiales</taxon>
        <taxon>Chlorobiaceae</taxon>
        <taxon>Prosthecochloris</taxon>
    </lineage>
</organism>
<gene>
    <name evidence="3" type="ORF">INT08_08560</name>
</gene>
<dbReference type="Pfam" id="PF01546">
    <property type="entry name" value="Peptidase_M20"/>
    <property type="match status" value="1"/>
</dbReference>
<dbReference type="InterPro" id="IPR001160">
    <property type="entry name" value="Peptidase_M20C"/>
</dbReference>
<dbReference type="PRINTS" id="PR00934">
    <property type="entry name" value="XHISDIPTASE"/>
</dbReference>
<feature type="domain" description="Peptidase M20 dimerisation" evidence="2">
    <location>
        <begin position="209"/>
        <end position="292"/>
    </location>
</feature>
<keyword evidence="1" id="KW-0378">Hydrolase</keyword>
<name>A0ABR9XTB8_9CHLB</name>
<evidence type="ECO:0000313" key="3">
    <source>
        <dbReference type="EMBL" id="MBF0637220.1"/>
    </source>
</evidence>
<dbReference type="NCBIfam" id="TIGR01893">
    <property type="entry name" value="aa-his-dipept"/>
    <property type="match status" value="1"/>
</dbReference>
<reference evidence="3 4" key="1">
    <citation type="journal article" date="2020" name="Microorganisms">
        <title>Simultaneous Genome Sequencing of Prosthecochloris ethylica and Desulfuromonas acetoxidans within a Syntrophic Mixture Reveals Unique Pili and Protein Interactions.</title>
        <authorList>
            <person name="Kyndt J.A."/>
            <person name="Van Beeumen J.J."/>
            <person name="Meyer T.E."/>
        </authorList>
    </citation>
    <scope>NUCLEOTIDE SEQUENCE [LARGE SCALE GENOMIC DNA]</scope>
    <source>
        <strain evidence="3 4">N3</strain>
    </source>
</reference>
<dbReference type="PANTHER" id="PTHR43501:SF1">
    <property type="entry name" value="CYTOSOL NON-SPECIFIC DIPEPTIDASE"/>
    <property type="match status" value="1"/>
</dbReference>
<dbReference type="PANTHER" id="PTHR43501">
    <property type="entry name" value="CYTOSOL NON-SPECIFIC DIPEPTIDASE"/>
    <property type="match status" value="1"/>
</dbReference>
<proteinExistence type="predicted"/>
<dbReference type="InterPro" id="IPR011650">
    <property type="entry name" value="Peptidase_M20_dimer"/>
</dbReference>
<dbReference type="InterPro" id="IPR002933">
    <property type="entry name" value="Peptidase_M20"/>
</dbReference>
<keyword evidence="4" id="KW-1185">Reference proteome</keyword>
<dbReference type="Gene3D" id="3.40.630.10">
    <property type="entry name" value="Zn peptidases"/>
    <property type="match status" value="2"/>
</dbReference>
<dbReference type="SUPFAM" id="SSF53187">
    <property type="entry name" value="Zn-dependent exopeptidases"/>
    <property type="match status" value="1"/>
</dbReference>